<dbReference type="AlphaFoldDB" id="A0A4P7PGS1"/>
<dbReference type="RefSeq" id="WP_135845441.1">
    <property type="nucleotide sequence ID" value="NZ_CP035088.1"/>
</dbReference>
<evidence type="ECO:0000313" key="4">
    <source>
        <dbReference type="Proteomes" id="UP001227386"/>
    </source>
</evidence>
<reference evidence="1" key="3">
    <citation type="submission" date="2019-01" db="EMBL/GenBank/DDBJ databases">
        <authorList>
            <person name="Zhang L."/>
        </authorList>
    </citation>
    <scope>NUCLEOTIDE SEQUENCE</scope>
    <source>
        <strain evidence="1">11K1</strain>
    </source>
</reference>
<keyword evidence="4" id="KW-1185">Reference proteome</keyword>
<reference evidence="2 4" key="1">
    <citation type="journal article" date="2012" name="Appl. Soil Ecol.">
        <title>Isolation and characterization of new plant growth-promoting bacterial endophytes.</title>
        <authorList>
            <person name="Rashid S."/>
            <person name="Charles T.C."/>
            <person name="Glick B.R."/>
        </authorList>
    </citation>
    <scope>NUCLEOTIDE SEQUENCE [LARGE SCALE GENOMIC DNA]</scope>
    <source>
        <strain evidence="2 4">YsS1</strain>
    </source>
</reference>
<dbReference type="OrthoDB" id="8910835at2"/>
<proteinExistence type="predicted"/>
<dbReference type="Proteomes" id="UP001227386">
    <property type="component" value="Chromosome"/>
</dbReference>
<gene>
    <name evidence="1" type="ORF">EPZ47_14640</name>
    <name evidence="2" type="ORF">QCD61_14140</name>
</gene>
<dbReference type="EMBL" id="CP123771">
    <property type="protein sequence ID" value="WGO96186.1"/>
    <property type="molecule type" value="Genomic_DNA"/>
</dbReference>
<dbReference type="SUPFAM" id="SSF51445">
    <property type="entry name" value="(Trans)glycosidases"/>
    <property type="match status" value="1"/>
</dbReference>
<name>A0A4P7PGS1_9PSED</name>
<accession>A0A4P7PGS1</accession>
<sequence>MATSDTVFGVVYSPTWTTWSPPYSNAGAQAQFSDSDFFNDSFQALWNTGQDTSGNAYRNDIGVIGSFGFNLVRLYDWGATRGWNGTYGTAHINFLDYAHQSGVKVVVPISNYFLSDDTYAWNGNDPDASYSFDSAPSDIQSALKQFVSSVVVSGDIHPAVHSFSVGNEIDINTFVGQGSSGAVAPGSRLARVIWWIVNLQLQISTAKYRYVLLTSPISNADQGNPSSGNPPLSYWFQAFLNGVTTNTNLPEGTTGGDGATFSANWAGIGDIIGYNNLWYFNSVNIYQVGEGLTTTLRQYDSWSSNATTNSLNWPGQQFGVPLLLSEIGVTRSDNGASGQQAQFTTVTLDIVQTIVSYLATHTGSYLMGFCLYEFSDEVTLSANWGLYMVEPTTYPSGNVLFSDMTGETAVSYGEFPSVSYAVDQLFPVQDTSGTTLMAALQSIIT</sequence>
<dbReference type="Proteomes" id="UP000296468">
    <property type="component" value="Chromosome"/>
</dbReference>
<reference evidence="1 3" key="2">
    <citation type="journal article" date="2019" name="Front. Microbiol.">
        <title>In silico and Genetic Analyses of Cyclic Lipopeptide Synthetic Gene Clusters in Pseudomonas sp. 11K1.</title>
        <authorList>
            <person name="Zhao H."/>
            <person name="Liu Y.P."/>
            <person name="Zhang L.Q."/>
        </authorList>
    </citation>
    <scope>NUCLEOTIDE SEQUENCE [LARGE SCALE GENOMIC DNA]</scope>
    <source>
        <strain evidence="1 3">11K1</strain>
    </source>
</reference>
<evidence type="ECO:0000313" key="3">
    <source>
        <dbReference type="Proteomes" id="UP000296468"/>
    </source>
</evidence>
<evidence type="ECO:0000313" key="1">
    <source>
        <dbReference type="EMBL" id="QBZ89908.1"/>
    </source>
</evidence>
<dbReference type="InterPro" id="IPR017853">
    <property type="entry name" value="GH"/>
</dbReference>
<dbReference type="KEGG" id="pvk:EPZ47_14640"/>
<dbReference type="EMBL" id="CP035088">
    <property type="protein sequence ID" value="QBZ89908.1"/>
    <property type="molecule type" value="Genomic_DNA"/>
</dbReference>
<evidence type="ECO:0008006" key="5">
    <source>
        <dbReference type="Google" id="ProtNLM"/>
    </source>
</evidence>
<organism evidence="1 3">
    <name type="scientific">Pseudomonas viciae</name>
    <dbReference type="NCBI Taxonomy" id="2505979"/>
    <lineage>
        <taxon>Bacteria</taxon>
        <taxon>Pseudomonadati</taxon>
        <taxon>Pseudomonadota</taxon>
        <taxon>Gammaproteobacteria</taxon>
        <taxon>Pseudomonadales</taxon>
        <taxon>Pseudomonadaceae</taxon>
        <taxon>Pseudomonas</taxon>
    </lineage>
</organism>
<protein>
    <recommendedName>
        <fullName evidence="5">Glycoside hydrolase family 5 protein</fullName>
    </recommendedName>
</protein>
<dbReference type="Gene3D" id="3.20.20.80">
    <property type="entry name" value="Glycosidases"/>
    <property type="match status" value="1"/>
</dbReference>
<evidence type="ECO:0000313" key="2">
    <source>
        <dbReference type="EMBL" id="WGO96186.1"/>
    </source>
</evidence>
<reference evidence="2" key="4">
    <citation type="submission" date="2023-04" db="EMBL/GenBank/DDBJ databases">
        <authorList>
            <person name="Charles T.C."/>
            <person name="Cheng J."/>
            <person name="Lynch M."/>
            <person name="Van Dyk A."/>
        </authorList>
    </citation>
    <scope>NUCLEOTIDE SEQUENCE</scope>
    <source>
        <strain evidence="2">YsS1</strain>
    </source>
</reference>